<evidence type="ECO:0000256" key="1">
    <source>
        <dbReference type="SAM" id="MobiDB-lite"/>
    </source>
</evidence>
<evidence type="ECO:0000313" key="2">
    <source>
        <dbReference type="EMBL" id="MCI44315.1"/>
    </source>
</evidence>
<dbReference type="EMBL" id="LXQA010328975">
    <property type="protein sequence ID" value="MCI44315.1"/>
    <property type="molecule type" value="Genomic_DNA"/>
</dbReference>
<proteinExistence type="predicted"/>
<dbReference type="Proteomes" id="UP000265520">
    <property type="component" value="Unassembled WGS sequence"/>
</dbReference>
<reference evidence="2 3" key="1">
    <citation type="journal article" date="2018" name="Front. Plant Sci.">
        <title>Red Clover (Trifolium pratense) and Zigzag Clover (T. medium) - A Picture of Genomic Similarities and Differences.</title>
        <authorList>
            <person name="Dluhosova J."/>
            <person name="Istvanek J."/>
            <person name="Nedelnik J."/>
            <person name="Repkova J."/>
        </authorList>
    </citation>
    <scope>NUCLEOTIDE SEQUENCE [LARGE SCALE GENOMIC DNA]</scope>
    <source>
        <strain evidence="3">cv. 10/8</strain>
        <tissue evidence="2">Leaf</tissue>
    </source>
</reference>
<feature type="non-terminal residue" evidence="2">
    <location>
        <position position="1"/>
    </location>
</feature>
<dbReference type="AlphaFoldDB" id="A0A392S8U6"/>
<accession>A0A392S8U6</accession>
<comment type="caution">
    <text evidence="2">The sequence shown here is derived from an EMBL/GenBank/DDBJ whole genome shotgun (WGS) entry which is preliminary data.</text>
</comment>
<sequence>VNSLRSVGLELESCRFSKSLAGSRNMPPRRAPTVPVTEDD</sequence>
<protein>
    <submittedName>
        <fullName evidence="2">Uncharacterized protein</fullName>
    </submittedName>
</protein>
<evidence type="ECO:0000313" key="3">
    <source>
        <dbReference type="Proteomes" id="UP000265520"/>
    </source>
</evidence>
<feature type="region of interest" description="Disordered" evidence="1">
    <location>
        <begin position="20"/>
        <end position="40"/>
    </location>
</feature>
<organism evidence="2 3">
    <name type="scientific">Trifolium medium</name>
    <dbReference type="NCBI Taxonomy" id="97028"/>
    <lineage>
        <taxon>Eukaryota</taxon>
        <taxon>Viridiplantae</taxon>
        <taxon>Streptophyta</taxon>
        <taxon>Embryophyta</taxon>
        <taxon>Tracheophyta</taxon>
        <taxon>Spermatophyta</taxon>
        <taxon>Magnoliopsida</taxon>
        <taxon>eudicotyledons</taxon>
        <taxon>Gunneridae</taxon>
        <taxon>Pentapetalae</taxon>
        <taxon>rosids</taxon>
        <taxon>fabids</taxon>
        <taxon>Fabales</taxon>
        <taxon>Fabaceae</taxon>
        <taxon>Papilionoideae</taxon>
        <taxon>50 kb inversion clade</taxon>
        <taxon>NPAAA clade</taxon>
        <taxon>Hologalegina</taxon>
        <taxon>IRL clade</taxon>
        <taxon>Trifolieae</taxon>
        <taxon>Trifolium</taxon>
    </lineage>
</organism>
<name>A0A392S8U6_9FABA</name>
<keyword evidence="3" id="KW-1185">Reference proteome</keyword>